<dbReference type="EC" id="2.7.11.1" evidence="12"/>
<dbReference type="Proteomes" id="UP000009022">
    <property type="component" value="Unassembled WGS sequence"/>
</dbReference>
<dbReference type="PROSITE" id="PS50011">
    <property type="entry name" value="PROTEIN_KINASE_DOM"/>
    <property type="match status" value="2"/>
</dbReference>
<evidence type="ECO:0000256" key="5">
    <source>
        <dbReference type="ARBA" id="ARBA00022679"/>
    </source>
</evidence>
<dbReference type="PROSITE" id="PS51285">
    <property type="entry name" value="AGC_KINASE_CTER"/>
    <property type="match status" value="1"/>
</dbReference>
<keyword evidence="17" id="KW-0732">Signal</keyword>
<evidence type="ECO:0000259" key="18">
    <source>
        <dbReference type="PROSITE" id="PS50011"/>
    </source>
</evidence>
<dbReference type="OMA" id="VEMIYAF"/>
<evidence type="ECO:0000256" key="8">
    <source>
        <dbReference type="ARBA" id="ARBA00022777"/>
    </source>
</evidence>
<comment type="similarity">
    <text evidence="2 12">Belongs to the protein kinase superfamily. AGC Ser/Thr protein kinase family. S6 kinase subfamily.</text>
</comment>
<evidence type="ECO:0000259" key="19">
    <source>
        <dbReference type="PROSITE" id="PS51285"/>
    </source>
</evidence>
<dbReference type="FunFam" id="1.10.510.10:FF:000109">
    <property type="entry name" value="Ribosomal protein S6 kinase"/>
    <property type="match status" value="1"/>
</dbReference>
<comment type="catalytic activity">
    <reaction evidence="10 12">
        <text>L-threonyl-[protein] + ATP = O-phospho-L-threonyl-[protein] + ADP + H(+)</text>
        <dbReference type="Rhea" id="RHEA:46608"/>
        <dbReference type="Rhea" id="RHEA-COMP:11060"/>
        <dbReference type="Rhea" id="RHEA-COMP:11605"/>
        <dbReference type="ChEBI" id="CHEBI:15378"/>
        <dbReference type="ChEBI" id="CHEBI:30013"/>
        <dbReference type="ChEBI" id="CHEBI:30616"/>
        <dbReference type="ChEBI" id="CHEBI:61977"/>
        <dbReference type="ChEBI" id="CHEBI:456216"/>
        <dbReference type="EC" id="2.7.11.1"/>
    </reaction>
</comment>
<dbReference type="Gene3D" id="1.10.510.10">
    <property type="entry name" value="Transferase(Phosphotransferase) domain 1"/>
    <property type="match status" value="2"/>
</dbReference>
<dbReference type="InterPro" id="IPR017441">
    <property type="entry name" value="Protein_kinase_ATP_BS"/>
</dbReference>
<sequence>MTCCSRLNYLLFIHFCLGNLTGHDEKVGPENFELLKVLGTGAYAKVFLVKKRTGFDTGKLFAMKVLKKATIIQKAKTTERTMTERSILEAVRESPFIVTLHYAYQTDSKLHLILDYVSGGELFTHLAQREYFKESEVKFYIGEITLAIEHLHKLGIIYRDLKLENVLLDRDGHVILTDFGLSKEFVNVDSNNRTYSYCGTMEYMAPEVVRGDRQGHNETVDWWSLGVLTYELLTGASPFTTDDDANSHSAIAKRILETSPILPMLFSKEAKSFISGLLKKNPKFRLGSGKNGAEEIKSHAFFKGIDMNALKNKRITPPFRPPINGELDVSNFSSDFTDLTPVDSPSQPVKSTGLFKGYSFVSPAILFGHSMFLNEDIFAINQRSQTMPTELKNSQFHKVYQLGSLLGNGSFSTVRKCTHKETGKEFAVKIVSRRLNTTREEQILKLLQSHEHIVTLHDIKRDSFHTYLVFELLRGGELLQRIRKKKNFDEKEASRLMRQLISAVQFMHKRRIVHRDLKPENILFVSPNEESSIKIIDFGFARKKVENQPLKTPCFSLPCAAPEVLLQDLPDYGYHEACDLWSLGVIMYIMLSGRVPFHHISSARNIVRETIEKITSGNFTFDGPEWKTVSDSAKSLIGGLLTVDPMKRLTIDAVIEHDWFKKHTSRLAPLMTPENLDSSFSSVDFAMHATMDAFHQALKSGFSLMDVGSAPLAKRRKLKKHDNGLSERNSSSSSN</sequence>
<evidence type="ECO:0000256" key="14">
    <source>
        <dbReference type="PIRSR" id="PIRSR000606-51"/>
    </source>
</evidence>
<dbReference type="SMART" id="SM00133">
    <property type="entry name" value="S_TK_X"/>
    <property type="match status" value="1"/>
</dbReference>
<feature type="active site" description="Proton acceptor" evidence="13">
    <location>
        <position position="516"/>
    </location>
</feature>
<dbReference type="GO" id="GO:0000287">
    <property type="term" value="F:magnesium ion binding"/>
    <property type="evidence" value="ECO:0007669"/>
    <property type="project" value="InterPro"/>
</dbReference>
<dbReference type="GO" id="GO:0106310">
    <property type="term" value="F:protein serine kinase activity"/>
    <property type="evidence" value="ECO:0007669"/>
    <property type="project" value="RHEA"/>
</dbReference>
<dbReference type="FunFam" id="3.30.200.20:FF:000686">
    <property type="entry name" value="Ribosomal protein S6 kinase"/>
    <property type="match status" value="1"/>
</dbReference>
<accession>B3RJY0</accession>
<dbReference type="GO" id="GO:0006355">
    <property type="term" value="P:regulation of DNA-templated transcription"/>
    <property type="evidence" value="ECO:0000318"/>
    <property type="project" value="GO_Central"/>
</dbReference>
<dbReference type="STRING" id="10228.B3RJY0"/>
<dbReference type="PROSITE" id="PS00108">
    <property type="entry name" value="PROTEIN_KINASE_ST"/>
    <property type="match status" value="2"/>
</dbReference>
<keyword evidence="7 12" id="KW-0547">Nucleotide-binding</keyword>
<evidence type="ECO:0000256" key="10">
    <source>
        <dbReference type="ARBA" id="ARBA00047899"/>
    </source>
</evidence>
<name>B3RJY0_TRIAD</name>
<dbReference type="CDD" id="cd14092">
    <property type="entry name" value="STKc_MSK_C"/>
    <property type="match status" value="1"/>
</dbReference>
<feature type="active site" description="Proton acceptor" evidence="13">
    <location>
        <position position="160"/>
    </location>
</feature>
<feature type="signal peptide" evidence="17">
    <location>
        <begin position="1"/>
        <end position="18"/>
    </location>
</feature>
<keyword evidence="4" id="KW-0597">Phosphoprotein</keyword>
<dbReference type="SUPFAM" id="SSF56112">
    <property type="entry name" value="Protein kinase-like (PK-like)"/>
    <property type="match status" value="2"/>
</dbReference>
<evidence type="ECO:0000256" key="15">
    <source>
        <dbReference type="PROSITE-ProRule" id="PRU10141"/>
    </source>
</evidence>
<keyword evidence="9 12" id="KW-0067">ATP-binding</keyword>
<feature type="binding site" evidence="14 15">
    <location>
        <position position="429"/>
    </location>
    <ligand>
        <name>ATP</name>
        <dbReference type="ChEBI" id="CHEBI:30616"/>
    </ligand>
</feature>
<feature type="region of interest" description="Disordered" evidence="16">
    <location>
        <begin position="715"/>
        <end position="735"/>
    </location>
</feature>
<dbReference type="PROSITE" id="PS00107">
    <property type="entry name" value="PROTEIN_KINASE_ATP"/>
    <property type="match status" value="2"/>
</dbReference>
<dbReference type="InterPro" id="IPR000961">
    <property type="entry name" value="AGC-kinase_C"/>
</dbReference>
<dbReference type="GeneID" id="6749558"/>
<dbReference type="KEGG" id="tad:TRIADDRAFT_19422"/>
<dbReference type="InterPro" id="IPR016239">
    <property type="entry name" value="Ribosomal_S6_kinase_II"/>
</dbReference>
<dbReference type="InterPro" id="IPR000719">
    <property type="entry name" value="Prot_kinase_dom"/>
</dbReference>
<evidence type="ECO:0000313" key="21">
    <source>
        <dbReference type="Proteomes" id="UP000009022"/>
    </source>
</evidence>
<keyword evidence="21" id="KW-1185">Reference proteome</keyword>
<dbReference type="GO" id="GO:0004674">
    <property type="term" value="F:protein serine/threonine kinase activity"/>
    <property type="evidence" value="ECO:0000318"/>
    <property type="project" value="GO_Central"/>
</dbReference>
<evidence type="ECO:0000256" key="1">
    <source>
        <dbReference type="ARBA" id="ARBA00001946"/>
    </source>
</evidence>
<dbReference type="GO" id="GO:0038202">
    <property type="term" value="P:TORC1 signaling"/>
    <property type="evidence" value="ECO:0000318"/>
    <property type="project" value="GO_Central"/>
</dbReference>
<dbReference type="RefSeq" id="XP_002109064.1">
    <property type="nucleotide sequence ID" value="XM_002109028.1"/>
</dbReference>
<feature type="binding site" evidence="14">
    <location>
        <begin position="406"/>
        <end position="414"/>
    </location>
    <ligand>
        <name>ATP</name>
        <dbReference type="ChEBI" id="CHEBI:30616"/>
    </ligand>
</feature>
<dbReference type="InterPro" id="IPR011009">
    <property type="entry name" value="Kinase-like_dom_sf"/>
</dbReference>
<gene>
    <name evidence="20" type="ORF">TRIADDRAFT_19422</name>
</gene>
<feature type="domain" description="Protein kinase" evidence="18">
    <location>
        <begin position="32"/>
        <end position="302"/>
    </location>
</feature>
<dbReference type="InterPro" id="IPR017892">
    <property type="entry name" value="Pkinase_C"/>
</dbReference>
<evidence type="ECO:0000256" key="4">
    <source>
        <dbReference type="ARBA" id="ARBA00022553"/>
    </source>
</evidence>
<dbReference type="eggNOG" id="KOG0603">
    <property type="taxonomic scope" value="Eukaryota"/>
</dbReference>
<dbReference type="GO" id="GO:0005524">
    <property type="term" value="F:ATP binding"/>
    <property type="evidence" value="ECO:0007669"/>
    <property type="project" value="UniProtKB-UniRule"/>
</dbReference>
<dbReference type="PIRSF" id="PIRSF000606">
    <property type="entry name" value="Ribsml_S6_kin_2"/>
    <property type="match status" value="1"/>
</dbReference>
<dbReference type="Pfam" id="PF00069">
    <property type="entry name" value="Pkinase"/>
    <property type="match status" value="2"/>
</dbReference>
<evidence type="ECO:0000256" key="3">
    <source>
        <dbReference type="ARBA" id="ARBA00022527"/>
    </source>
</evidence>
<comment type="catalytic activity">
    <reaction evidence="11 12">
        <text>L-seryl-[protein] + ATP = O-phospho-L-seryl-[protein] + ADP + H(+)</text>
        <dbReference type="Rhea" id="RHEA:17989"/>
        <dbReference type="Rhea" id="RHEA-COMP:9863"/>
        <dbReference type="Rhea" id="RHEA-COMP:11604"/>
        <dbReference type="ChEBI" id="CHEBI:15378"/>
        <dbReference type="ChEBI" id="CHEBI:29999"/>
        <dbReference type="ChEBI" id="CHEBI:30616"/>
        <dbReference type="ChEBI" id="CHEBI:83421"/>
        <dbReference type="ChEBI" id="CHEBI:456216"/>
        <dbReference type="EC" id="2.7.11.1"/>
    </reaction>
</comment>
<feature type="domain" description="Protein kinase" evidence="18">
    <location>
        <begin position="400"/>
        <end position="660"/>
    </location>
</feature>
<dbReference type="SMART" id="SM00220">
    <property type="entry name" value="S_TKc"/>
    <property type="match status" value="2"/>
</dbReference>
<dbReference type="AlphaFoldDB" id="B3RJY0"/>
<proteinExistence type="inferred from homology"/>
<evidence type="ECO:0000256" key="2">
    <source>
        <dbReference type="ARBA" id="ARBA00009804"/>
    </source>
</evidence>
<evidence type="ECO:0000256" key="13">
    <source>
        <dbReference type="PIRSR" id="PIRSR000606-50"/>
    </source>
</evidence>
<organism evidence="20 21">
    <name type="scientific">Trichoplax adhaerens</name>
    <name type="common">Trichoplax reptans</name>
    <dbReference type="NCBI Taxonomy" id="10228"/>
    <lineage>
        <taxon>Eukaryota</taxon>
        <taxon>Metazoa</taxon>
        <taxon>Placozoa</taxon>
        <taxon>Uniplacotomia</taxon>
        <taxon>Trichoplacea</taxon>
        <taxon>Trichoplacidae</taxon>
        <taxon>Trichoplax</taxon>
    </lineage>
</organism>
<evidence type="ECO:0000313" key="20">
    <source>
        <dbReference type="EMBL" id="EDV29862.1"/>
    </source>
</evidence>
<reference evidence="20 21" key="1">
    <citation type="journal article" date="2008" name="Nature">
        <title>The Trichoplax genome and the nature of placozoans.</title>
        <authorList>
            <person name="Srivastava M."/>
            <person name="Begovic E."/>
            <person name="Chapman J."/>
            <person name="Putnam N.H."/>
            <person name="Hellsten U."/>
            <person name="Kawashima T."/>
            <person name="Kuo A."/>
            <person name="Mitros T."/>
            <person name="Salamov A."/>
            <person name="Carpenter M.L."/>
            <person name="Signorovitch A.Y."/>
            <person name="Moreno M.A."/>
            <person name="Kamm K."/>
            <person name="Grimwood J."/>
            <person name="Schmutz J."/>
            <person name="Shapiro H."/>
            <person name="Grigoriev I.V."/>
            <person name="Buss L.W."/>
            <person name="Schierwater B."/>
            <person name="Dellaporta S.L."/>
            <person name="Rokhsar D.S."/>
        </authorList>
    </citation>
    <scope>NUCLEOTIDE SEQUENCE [LARGE SCALE GENOMIC DNA]</scope>
    <source>
        <strain evidence="20 21">Grell-BS-1999</strain>
    </source>
</reference>
<dbReference type="CDD" id="cd05583">
    <property type="entry name" value="STKc_MSK_N"/>
    <property type="match status" value="1"/>
</dbReference>
<dbReference type="PhylomeDB" id="B3RJY0"/>
<dbReference type="Pfam" id="PF00433">
    <property type="entry name" value="Pkinase_C"/>
    <property type="match status" value="1"/>
</dbReference>
<dbReference type="Gene3D" id="3.30.200.20">
    <property type="entry name" value="Phosphorylase Kinase, domain 1"/>
    <property type="match status" value="2"/>
</dbReference>
<feature type="chain" id="PRO_5002798129" description="Ribosomal protein S6 kinase" evidence="17">
    <location>
        <begin position="19"/>
        <end position="735"/>
    </location>
</feature>
<keyword evidence="5 12" id="KW-0808">Transferase</keyword>
<keyword evidence="8 12" id="KW-0418">Kinase</keyword>
<keyword evidence="3 12" id="KW-0723">Serine/threonine-protein kinase</keyword>
<dbReference type="InParanoid" id="B3RJY0"/>
<dbReference type="GO" id="GO:0005737">
    <property type="term" value="C:cytoplasm"/>
    <property type="evidence" value="ECO:0000318"/>
    <property type="project" value="GO_Central"/>
</dbReference>
<evidence type="ECO:0000256" key="6">
    <source>
        <dbReference type="ARBA" id="ARBA00022737"/>
    </source>
</evidence>
<dbReference type="InterPro" id="IPR008271">
    <property type="entry name" value="Ser/Thr_kinase_AS"/>
</dbReference>
<dbReference type="CTD" id="6749558"/>
<evidence type="ECO:0000256" key="17">
    <source>
        <dbReference type="SAM" id="SignalP"/>
    </source>
</evidence>
<evidence type="ECO:0000256" key="12">
    <source>
        <dbReference type="PIRNR" id="PIRNR000606"/>
    </source>
</evidence>
<comment type="cofactor">
    <cofactor evidence="1 12">
        <name>Mg(2+)</name>
        <dbReference type="ChEBI" id="CHEBI:18420"/>
    </cofactor>
</comment>
<keyword evidence="6" id="KW-0677">Repeat</keyword>
<dbReference type="EMBL" id="DS985241">
    <property type="protein sequence ID" value="EDV29862.1"/>
    <property type="molecule type" value="Genomic_DNA"/>
</dbReference>
<dbReference type="GO" id="GO:0005654">
    <property type="term" value="C:nucleoplasm"/>
    <property type="evidence" value="ECO:0000318"/>
    <property type="project" value="GO_Central"/>
</dbReference>
<evidence type="ECO:0000256" key="7">
    <source>
        <dbReference type="ARBA" id="ARBA00022741"/>
    </source>
</evidence>
<dbReference type="HOGENOM" id="CLU_000288_58_0_1"/>
<dbReference type="FunFam" id="1.10.510.10:FF:001532">
    <property type="entry name" value="Ribosomal protein S6 kinase"/>
    <property type="match status" value="1"/>
</dbReference>
<feature type="binding site" evidence="14">
    <location>
        <begin position="38"/>
        <end position="46"/>
    </location>
    <ligand>
        <name>ATP</name>
        <dbReference type="ChEBI" id="CHEBI:30616"/>
    </ligand>
</feature>
<dbReference type="PANTHER" id="PTHR24351">
    <property type="entry name" value="RIBOSOMAL PROTEIN S6 KINASE"/>
    <property type="match status" value="1"/>
</dbReference>
<evidence type="ECO:0000256" key="11">
    <source>
        <dbReference type="ARBA" id="ARBA00048679"/>
    </source>
</evidence>
<feature type="binding site" evidence="14 15">
    <location>
        <position position="64"/>
    </location>
    <ligand>
        <name>ATP</name>
        <dbReference type="ChEBI" id="CHEBI:30616"/>
    </ligand>
</feature>
<protein>
    <recommendedName>
        <fullName evidence="12">Ribosomal protein S6 kinase</fullName>
        <ecNumber evidence="12">2.7.11.1</ecNumber>
    </recommendedName>
</protein>
<dbReference type="OrthoDB" id="6764942at2759"/>
<evidence type="ECO:0000256" key="9">
    <source>
        <dbReference type="ARBA" id="ARBA00022840"/>
    </source>
</evidence>
<feature type="domain" description="AGC-kinase C-terminal" evidence="19">
    <location>
        <begin position="303"/>
        <end position="370"/>
    </location>
</feature>
<evidence type="ECO:0000256" key="16">
    <source>
        <dbReference type="SAM" id="MobiDB-lite"/>
    </source>
</evidence>
<dbReference type="FunCoup" id="B3RJY0">
    <property type="interactions" value="497"/>
</dbReference>